<gene>
    <name evidence="9" type="ORF">FA15DRAFT_667219</name>
</gene>
<dbReference type="PANTHER" id="PTHR13184">
    <property type="entry name" value="37S RIBOSOMAL PROTEIN S22"/>
    <property type="match status" value="1"/>
</dbReference>
<dbReference type="InterPro" id="IPR052571">
    <property type="entry name" value="Mt_RNA_Methyltransferase"/>
</dbReference>
<dbReference type="GO" id="GO:0032259">
    <property type="term" value="P:methylation"/>
    <property type="evidence" value="ECO:0007669"/>
    <property type="project" value="UniProtKB-KW"/>
</dbReference>
<dbReference type="AlphaFoldDB" id="A0A5C3L1B0"/>
<keyword evidence="10" id="KW-1185">Reference proteome</keyword>
<protein>
    <submittedName>
        <fullName evidence="9">3-methyl-2-oxobutanoate hydroxymethyltransferase</fullName>
    </submittedName>
</protein>
<proteinExistence type="predicted"/>
<dbReference type="GO" id="GO:0003735">
    <property type="term" value="F:structural constituent of ribosome"/>
    <property type="evidence" value="ECO:0007669"/>
    <property type="project" value="TreeGrafter"/>
</dbReference>
<reference evidence="9 10" key="1">
    <citation type="journal article" date="2019" name="Nat. Ecol. Evol.">
        <title>Megaphylogeny resolves global patterns of mushroom evolution.</title>
        <authorList>
            <person name="Varga T."/>
            <person name="Krizsan K."/>
            <person name="Foldi C."/>
            <person name="Dima B."/>
            <person name="Sanchez-Garcia M."/>
            <person name="Sanchez-Ramirez S."/>
            <person name="Szollosi G.J."/>
            <person name="Szarkandi J.G."/>
            <person name="Papp V."/>
            <person name="Albert L."/>
            <person name="Andreopoulos W."/>
            <person name="Angelini C."/>
            <person name="Antonin V."/>
            <person name="Barry K.W."/>
            <person name="Bougher N.L."/>
            <person name="Buchanan P."/>
            <person name="Buyck B."/>
            <person name="Bense V."/>
            <person name="Catcheside P."/>
            <person name="Chovatia M."/>
            <person name="Cooper J."/>
            <person name="Damon W."/>
            <person name="Desjardin D."/>
            <person name="Finy P."/>
            <person name="Geml J."/>
            <person name="Haridas S."/>
            <person name="Hughes K."/>
            <person name="Justo A."/>
            <person name="Karasinski D."/>
            <person name="Kautmanova I."/>
            <person name="Kiss B."/>
            <person name="Kocsube S."/>
            <person name="Kotiranta H."/>
            <person name="LaButti K.M."/>
            <person name="Lechner B.E."/>
            <person name="Liimatainen K."/>
            <person name="Lipzen A."/>
            <person name="Lukacs Z."/>
            <person name="Mihaltcheva S."/>
            <person name="Morgado L.N."/>
            <person name="Niskanen T."/>
            <person name="Noordeloos M.E."/>
            <person name="Ohm R.A."/>
            <person name="Ortiz-Santana B."/>
            <person name="Ovrebo C."/>
            <person name="Racz N."/>
            <person name="Riley R."/>
            <person name="Savchenko A."/>
            <person name="Shiryaev A."/>
            <person name="Soop K."/>
            <person name="Spirin V."/>
            <person name="Szebenyi C."/>
            <person name="Tomsovsky M."/>
            <person name="Tulloss R.E."/>
            <person name="Uehling J."/>
            <person name="Grigoriev I.V."/>
            <person name="Vagvolgyi C."/>
            <person name="Papp T."/>
            <person name="Martin F.M."/>
            <person name="Miettinen O."/>
            <person name="Hibbett D.S."/>
            <person name="Nagy L.G."/>
        </authorList>
    </citation>
    <scope>NUCLEOTIDE SEQUENCE [LARGE SCALE GENOMIC DNA]</scope>
    <source>
        <strain evidence="9 10">CBS 121175</strain>
    </source>
</reference>
<dbReference type="Proteomes" id="UP000307440">
    <property type="component" value="Unassembled WGS sequence"/>
</dbReference>
<dbReference type="EMBL" id="ML210172">
    <property type="protein sequence ID" value="TFK26729.1"/>
    <property type="molecule type" value="Genomic_DNA"/>
</dbReference>
<dbReference type="GO" id="GO:0008168">
    <property type="term" value="F:methyltransferase activity"/>
    <property type="evidence" value="ECO:0007669"/>
    <property type="project" value="UniProtKB-KW"/>
</dbReference>
<evidence type="ECO:0000256" key="8">
    <source>
        <dbReference type="SAM" id="MobiDB-lite"/>
    </source>
</evidence>
<dbReference type="InterPro" id="IPR015324">
    <property type="entry name" value="Ribosomal_Rsm22-like"/>
</dbReference>
<dbReference type="GO" id="GO:0051536">
    <property type="term" value="F:iron-sulfur cluster binding"/>
    <property type="evidence" value="ECO:0007669"/>
    <property type="project" value="UniProtKB-KW"/>
</dbReference>
<feature type="compositionally biased region" description="Polar residues" evidence="8">
    <location>
        <begin position="378"/>
        <end position="388"/>
    </location>
</feature>
<keyword evidence="3" id="KW-0809">Transit peptide</keyword>
<evidence type="ECO:0000256" key="3">
    <source>
        <dbReference type="ARBA" id="ARBA00022946"/>
    </source>
</evidence>
<keyword evidence="4" id="KW-0408">Iron</keyword>
<evidence type="ECO:0000256" key="4">
    <source>
        <dbReference type="ARBA" id="ARBA00023004"/>
    </source>
</evidence>
<evidence type="ECO:0000256" key="2">
    <source>
        <dbReference type="ARBA" id="ARBA00022723"/>
    </source>
</evidence>
<keyword evidence="5" id="KW-0411">Iron-sulfur</keyword>
<accession>A0A5C3L1B0</accession>
<keyword evidence="9" id="KW-0808">Transferase</keyword>
<dbReference type="GO" id="GO:0046872">
    <property type="term" value="F:metal ion binding"/>
    <property type="evidence" value="ECO:0007669"/>
    <property type="project" value="UniProtKB-KW"/>
</dbReference>
<dbReference type="PANTHER" id="PTHR13184:SF5">
    <property type="entry name" value="METHYLTRANSFERASE-LIKE PROTEIN 17, MITOCHONDRIAL"/>
    <property type="match status" value="1"/>
</dbReference>
<evidence type="ECO:0000256" key="5">
    <source>
        <dbReference type="ARBA" id="ARBA00023014"/>
    </source>
</evidence>
<evidence type="ECO:0000256" key="6">
    <source>
        <dbReference type="ARBA" id="ARBA00023128"/>
    </source>
</evidence>
<name>A0A5C3L1B0_COPMA</name>
<dbReference type="OrthoDB" id="421327at2759"/>
<evidence type="ECO:0000313" key="9">
    <source>
        <dbReference type="EMBL" id="TFK26729.1"/>
    </source>
</evidence>
<comment type="function">
    <text evidence="7">Mitochondrial ribosome (mitoribosome) assembly factor. Binds at the interface of the head and body domains of the mitochondrial small ribosomal subunit (mt-SSU), occluding the mRNA channel and preventing compaction of the head domain towards the body. Probable inactive methyltransferase: retains the characteristic folding and ability to bind S-adenosyl-L-methionine, but it probably lost its methyltransferase activity.</text>
</comment>
<feature type="region of interest" description="Disordered" evidence="8">
    <location>
        <begin position="369"/>
        <end position="388"/>
    </location>
</feature>
<dbReference type="GO" id="GO:0005763">
    <property type="term" value="C:mitochondrial small ribosomal subunit"/>
    <property type="evidence" value="ECO:0007669"/>
    <property type="project" value="TreeGrafter"/>
</dbReference>
<keyword evidence="9" id="KW-0489">Methyltransferase</keyword>
<dbReference type="Pfam" id="PF09243">
    <property type="entry name" value="Rsm22"/>
    <property type="match status" value="3"/>
</dbReference>
<dbReference type="STRING" id="230819.A0A5C3L1B0"/>
<evidence type="ECO:0000313" key="10">
    <source>
        <dbReference type="Proteomes" id="UP000307440"/>
    </source>
</evidence>
<sequence length="656" mass="72663">MLSNATRVARLRGVKGSSGVYKRTFGRSCPSLSHQPSAPIQLDPNTQSLLSDMALRQNPATTANHRELTAVPVEFEERDVVFEGTKEIIPGGRLDRKSPAAIFGSQQFGQVVMPMELQEAIGSIIEGSDKKMLRSDAKRLFSEVDEEGQQTGWQVEFDSRYRSRKQGERHAERDALAFASVALPAHYSAIFTVFEHMKHRLGPNWEVDRVLDWGSGCGSGLWASLFSFQPPHRSDMLDIESAKSTIRSYVGIDKRQGLVTTAKKILDVIPTSENLSVKFHKTFSQDERGEAEQANKTIALSAFVLSTLPTTLARKALVKEMWESGADTLVLIDHSTREGFDVIGQAREYLLRRGRKEVAAFEAESLSASGEADAENRAPSNIKSTSTPRGSYVVAPCPHDGACPLLSNGSSRLVCGFSQRLQRPAFVRLTKHSGVGHEDVGYSYTVIKRGGRPTRATSQEGRVGLVGRRAEEEKGGKILRELELYQEGLEPAELVSEPTPTPTEIITSTAALGSIAAAELDDTLRQEAYHWPRLVFPPMKKSGHIILDSCTAEGKIMRMTVPRSQGKQPYYDARKSSWGDLFPHPPKNAPQERIVVRDGEGNVKRVQRDHIGKSQKSSESPNLRISERLATTIREAKKVNRRWERNLKAGVVWGKD</sequence>
<keyword evidence="2" id="KW-0479">Metal-binding</keyword>
<comment type="subcellular location">
    <subcellularLocation>
        <location evidence="1">Mitochondrion</location>
    </subcellularLocation>
</comment>
<dbReference type="GO" id="GO:0006412">
    <property type="term" value="P:translation"/>
    <property type="evidence" value="ECO:0007669"/>
    <property type="project" value="InterPro"/>
</dbReference>
<evidence type="ECO:0000256" key="7">
    <source>
        <dbReference type="ARBA" id="ARBA00045681"/>
    </source>
</evidence>
<organism evidence="9 10">
    <name type="scientific">Coprinopsis marcescibilis</name>
    <name type="common">Agaric fungus</name>
    <name type="synonym">Psathyrella marcescibilis</name>
    <dbReference type="NCBI Taxonomy" id="230819"/>
    <lineage>
        <taxon>Eukaryota</taxon>
        <taxon>Fungi</taxon>
        <taxon>Dikarya</taxon>
        <taxon>Basidiomycota</taxon>
        <taxon>Agaricomycotina</taxon>
        <taxon>Agaricomycetes</taxon>
        <taxon>Agaricomycetidae</taxon>
        <taxon>Agaricales</taxon>
        <taxon>Agaricineae</taxon>
        <taxon>Psathyrellaceae</taxon>
        <taxon>Coprinopsis</taxon>
    </lineage>
</organism>
<keyword evidence="6" id="KW-0496">Mitochondrion</keyword>
<evidence type="ECO:0000256" key="1">
    <source>
        <dbReference type="ARBA" id="ARBA00004173"/>
    </source>
</evidence>